<organism evidence="2">
    <name type="scientific">Xenopsylla cheopis</name>
    <name type="common">Oriental rat flea</name>
    <name type="synonym">Pulex cheopis</name>
    <dbReference type="NCBI Taxonomy" id="163159"/>
    <lineage>
        <taxon>Eukaryota</taxon>
        <taxon>Metazoa</taxon>
        <taxon>Ecdysozoa</taxon>
        <taxon>Arthropoda</taxon>
        <taxon>Hexapoda</taxon>
        <taxon>Insecta</taxon>
        <taxon>Pterygota</taxon>
        <taxon>Neoptera</taxon>
        <taxon>Endopterygota</taxon>
        <taxon>Siphonaptera</taxon>
        <taxon>Pulicidae</taxon>
        <taxon>Xenopsyllinae</taxon>
        <taxon>Xenopsylla</taxon>
    </lineage>
</organism>
<protein>
    <submittedName>
        <fullName evidence="2">Putative product</fullName>
    </submittedName>
</protein>
<accession>A0A6M2DY22</accession>
<reference evidence="2" key="1">
    <citation type="submission" date="2020-03" db="EMBL/GenBank/DDBJ databases">
        <title>Transcriptomic Profiling of the Digestive Tract of the Rat Flea, Xenopsylla cheopis, Following Blood Feeding and Infection with Yersinia pestis.</title>
        <authorList>
            <person name="Bland D.M."/>
            <person name="Martens C.A."/>
            <person name="Virtaneva K."/>
            <person name="Kanakabandi K."/>
            <person name="Long D."/>
            <person name="Rosenke R."/>
            <person name="Saturday G.A."/>
            <person name="Hoyt F.H."/>
            <person name="Bruno D.P."/>
            <person name="Ribeiro J.M.C."/>
            <person name="Hinnebusch J."/>
        </authorList>
    </citation>
    <scope>NUCLEOTIDE SEQUENCE</scope>
</reference>
<evidence type="ECO:0000313" key="2">
    <source>
        <dbReference type="EMBL" id="NOV51256.1"/>
    </source>
</evidence>
<feature type="transmembrane region" description="Helical" evidence="1">
    <location>
        <begin position="163"/>
        <end position="189"/>
    </location>
</feature>
<proteinExistence type="predicted"/>
<feature type="transmembrane region" description="Helical" evidence="1">
    <location>
        <begin position="85"/>
        <end position="106"/>
    </location>
</feature>
<keyword evidence="1" id="KW-0472">Membrane</keyword>
<keyword evidence="1" id="KW-1133">Transmembrane helix</keyword>
<feature type="transmembrane region" description="Helical" evidence="1">
    <location>
        <begin position="9"/>
        <end position="28"/>
    </location>
</feature>
<keyword evidence="1" id="KW-0812">Transmembrane</keyword>
<name>A0A6M2DY22_XENCH</name>
<dbReference type="AlphaFoldDB" id="A0A6M2DY22"/>
<evidence type="ECO:0000256" key="1">
    <source>
        <dbReference type="SAM" id="Phobius"/>
    </source>
</evidence>
<sequence>MLTSKLEDAVIKVAAAFSIFQSIIWLILSLTGLLAHSCLIPATTIEKNALATILHYQYFREAECDAILDPSQMPTIKDLSTPEDIYLWMWFYFFISFFWFISSLLLSGKTRFNNMRKTIVLTWVAITSIVCLMDFILCVYFAKDYNHIQDFQLFNSVMGGKPLAMQTAAGIMMAIALRGFVLWFINLFFATYIGKITILPTKPLKLNLQGNTQIYDNVSIDVDTYEARKSKEIPKTQTASTPGWAPLHELLRRYKIHSPNIKDRTPTSPVFFNKGFETKPAYQNPYKGRNMYEDRSRF</sequence>
<feature type="transmembrane region" description="Helical" evidence="1">
    <location>
        <begin position="118"/>
        <end position="143"/>
    </location>
</feature>
<dbReference type="EMBL" id="GIIL01007530">
    <property type="protein sequence ID" value="NOV51256.1"/>
    <property type="molecule type" value="Transcribed_RNA"/>
</dbReference>